<evidence type="ECO:0000313" key="2">
    <source>
        <dbReference type="EMBL" id="JAH07040.1"/>
    </source>
</evidence>
<sequence length="59" mass="6317">MAQQSTLTSKKGPPSVPEQQNTQPVKCCTKDSGQCHASEKHSTAPNPSLLSQSLEHTAR</sequence>
<dbReference type="EMBL" id="GBXM01101537">
    <property type="protein sequence ID" value="JAH07040.1"/>
    <property type="molecule type" value="Transcribed_RNA"/>
</dbReference>
<dbReference type="AlphaFoldDB" id="A0A0E9PSH2"/>
<reference evidence="2" key="2">
    <citation type="journal article" date="2015" name="Fish Shellfish Immunol.">
        <title>Early steps in the European eel (Anguilla anguilla)-Vibrio vulnificus interaction in the gills: Role of the RtxA13 toxin.</title>
        <authorList>
            <person name="Callol A."/>
            <person name="Pajuelo D."/>
            <person name="Ebbesson L."/>
            <person name="Teles M."/>
            <person name="MacKenzie S."/>
            <person name="Amaro C."/>
        </authorList>
    </citation>
    <scope>NUCLEOTIDE SEQUENCE</scope>
</reference>
<reference evidence="2" key="1">
    <citation type="submission" date="2014-11" db="EMBL/GenBank/DDBJ databases">
        <authorList>
            <person name="Amaro Gonzalez C."/>
        </authorList>
    </citation>
    <scope>NUCLEOTIDE SEQUENCE</scope>
</reference>
<organism evidence="2">
    <name type="scientific">Anguilla anguilla</name>
    <name type="common">European freshwater eel</name>
    <name type="synonym">Muraena anguilla</name>
    <dbReference type="NCBI Taxonomy" id="7936"/>
    <lineage>
        <taxon>Eukaryota</taxon>
        <taxon>Metazoa</taxon>
        <taxon>Chordata</taxon>
        <taxon>Craniata</taxon>
        <taxon>Vertebrata</taxon>
        <taxon>Euteleostomi</taxon>
        <taxon>Actinopterygii</taxon>
        <taxon>Neopterygii</taxon>
        <taxon>Teleostei</taxon>
        <taxon>Anguilliformes</taxon>
        <taxon>Anguillidae</taxon>
        <taxon>Anguilla</taxon>
    </lineage>
</organism>
<protein>
    <submittedName>
        <fullName evidence="2">Uncharacterized protein</fullName>
    </submittedName>
</protein>
<name>A0A0E9PSH2_ANGAN</name>
<proteinExistence type="predicted"/>
<accession>A0A0E9PSH2</accession>
<feature type="region of interest" description="Disordered" evidence="1">
    <location>
        <begin position="1"/>
        <end position="59"/>
    </location>
</feature>
<feature type="compositionally biased region" description="Polar residues" evidence="1">
    <location>
        <begin position="43"/>
        <end position="59"/>
    </location>
</feature>
<evidence type="ECO:0000256" key="1">
    <source>
        <dbReference type="SAM" id="MobiDB-lite"/>
    </source>
</evidence>